<evidence type="ECO:0000256" key="4">
    <source>
        <dbReference type="ARBA" id="ARBA00022989"/>
    </source>
</evidence>
<dbReference type="Proteomes" id="UP000273145">
    <property type="component" value="Chromosome"/>
</dbReference>
<keyword evidence="8" id="KW-1185">Reference proteome</keyword>
<dbReference type="AlphaFoldDB" id="A0A3Q8S8K7"/>
<sequence length="251" mass="28862">MFRYHIYRWCNLLFYCAVLVVNYLAMSIPLGGMTTGQLSDKYHTSITPAGYAFMIWMVIYILLAGYIIYQFRKDTSKQDSVQAISFWFILTCVCNMAWVFLWQYQYIGLSFVSMIALLVSLAIIYTKTRYIPAPTSGETWLIRLPFSIYLGWICVATLVNLAVILFHTNHGMNLEPKTIGIILLCLGVVAAIMITLRARDAILPLVFVWAYIAIAIEQRNISSFSFMASNLAFILLLYAFWIVLMRARERD</sequence>
<dbReference type="InterPro" id="IPR038330">
    <property type="entry name" value="TspO/MBR-related_sf"/>
</dbReference>
<proteinExistence type="inferred from homology"/>
<evidence type="ECO:0000256" key="3">
    <source>
        <dbReference type="ARBA" id="ARBA00022692"/>
    </source>
</evidence>
<keyword evidence="5 6" id="KW-0472">Membrane</keyword>
<dbReference type="GO" id="GO:0016020">
    <property type="term" value="C:membrane"/>
    <property type="evidence" value="ECO:0007669"/>
    <property type="project" value="UniProtKB-SubCell"/>
</dbReference>
<comment type="similarity">
    <text evidence="2">Belongs to the TspO/BZRP family.</text>
</comment>
<evidence type="ECO:0000256" key="5">
    <source>
        <dbReference type="ARBA" id="ARBA00023136"/>
    </source>
</evidence>
<dbReference type="EMBL" id="CP034248">
    <property type="protein sequence ID" value="AZK44913.1"/>
    <property type="molecule type" value="Genomic_DNA"/>
</dbReference>
<feature type="transmembrane region" description="Helical" evidence="6">
    <location>
        <begin position="201"/>
        <end position="218"/>
    </location>
</feature>
<organism evidence="7 8">
    <name type="scientific">Paenibacillus lentus</name>
    <dbReference type="NCBI Taxonomy" id="1338368"/>
    <lineage>
        <taxon>Bacteria</taxon>
        <taxon>Bacillati</taxon>
        <taxon>Bacillota</taxon>
        <taxon>Bacilli</taxon>
        <taxon>Bacillales</taxon>
        <taxon>Paenibacillaceae</taxon>
        <taxon>Paenibacillus</taxon>
    </lineage>
</organism>
<evidence type="ECO:0000313" key="7">
    <source>
        <dbReference type="EMBL" id="AZK44913.1"/>
    </source>
</evidence>
<feature type="transmembrane region" description="Helical" evidence="6">
    <location>
        <begin position="12"/>
        <end position="30"/>
    </location>
</feature>
<dbReference type="Gene3D" id="1.20.1260.100">
    <property type="entry name" value="TspO/MBR protein"/>
    <property type="match status" value="1"/>
</dbReference>
<name>A0A3Q8S8K7_9BACL</name>
<dbReference type="InterPro" id="IPR004307">
    <property type="entry name" value="TspO_MBR"/>
</dbReference>
<evidence type="ECO:0000256" key="1">
    <source>
        <dbReference type="ARBA" id="ARBA00004141"/>
    </source>
</evidence>
<dbReference type="PANTHER" id="PTHR33802">
    <property type="entry name" value="SI:CH211-161H7.5-RELATED"/>
    <property type="match status" value="1"/>
</dbReference>
<keyword evidence="4 6" id="KW-1133">Transmembrane helix</keyword>
<evidence type="ECO:0000256" key="6">
    <source>
        <dbReference type="SAM" id="Phobius"/>
    </source>
</evidence>
<evidence type="ECO:0000256" key="2">
    <source>
        <dbReference type="ARBA" id="ARBA00007524"/>
    </source>
</evidence>
<dbReference type="KEGG" id="plen:EIM92_00810"/>
<feature type="transmembrane region" description="Helical" evidence="6">
    <location>
        <begin position="106"/>
        <end position="125"/>
    </location>
</feature>
<reference evidence="7 8" key="1">
    <citation type="submission" date="2018-11" db="EMBL/GenBank/DDBJ databases">
        <title>Genome sequencing of Paenibacillus lentus DSM25539(T).</title>
        <authorList>
            <person name="Kook J.-K."/>
            <person name="Park S.-N."/>
            <person name="Lim Y.K."/>
        </authorList>
    </citation>
    <scope>NUCLEOTIDE SEQUENCE [LARGE SCALE GENOMIC DNA]</scope>
    <source>
        <strain evidence="7 8">DSM 25539</strain>
    </source>
</reference>
<comment type="subcellular location">
    <subcellularLocation>
        <location evidence="1">Membrane</location>
        <topology evidence="1">Multi-pass membrane protein</topology>
    </subcellularLocation>
</comment>
<gene>
    <name evidence="7" type="ORF">EIM92_00810</name>
</gene>
<dbReference type="Pfam" id="PF03073">
    <property type="entry name" value="TspO_MBR"/>
    <property type="match status" value="1"/>
</dbReference>
<feature type="transmembrane region" description="Helical" evidence="6">
    <location>
        <begin position="81"/>
        <end position="100"/>
    </location>
</feature>
<dbReference type="RefSeq" id="WP_125081049.1">
    <property type="nucleotide sequence ID" value="NZ_CP034248.1"/>
</dbReference>
<evidence type="ECO:0000313" key="8">
    <source>
        <dbReference type="Proteomes" id="UP000273145"/>
    </source>
</evidence>
<keyword evidence="3 6" id="KW-0812">Transmembrane</keyword>
<accession>A0A3Q8S8K7</accession>
<dbReference type="OrthoDB" id="5189031at2"/>
<feature type="transmembrane region" description="Helical" evidence="6">
    <location>
        <begin position="224"/>
        <end position="244"/>
    </location>
</feature>
<protein>
    <submittedName>
        <fullName evidence="7">Tryptophan-rich sensory protein</fullName>
    </submittedName>
</protein>
<feature type="transmembrane region" description="Helical" evidence="6">
    <location>
        <begin position="50"/>
        <end position="69"/>
    </location>
</feature>
<feature type="transmembrane region" description="Helical" evidence="6">
    <location>
        <begin position="146"/>
        <end position="166"/>
    </location>
</feature>
<dbReference type="PANTHER" id="PTHR33802:SF1">
    <property type="entry name" value="XK-RELATED PROTEIN"/>
    <property type="match status" value="1"/>
</dbReference>
<feature type="transmembrane region" description="Helical" evidence="6">
    <location>
        <begin position="178"/>
        <end position="196"/>
    </location>
</feature>